<dbReference type="Pfam" id="PF05351">
    <property type="entry name" value="GMP_PDE_delta"/>
    <property type="match status" value="1"/>
</dbReference>
<comment type="similarity">
    <text evidence="1">Belongs to the PDE6D/unc-119 family.</text>
</comment>
<organism evidence="3 5">
    <name type="scientific">Mus musculus</name>
    <name type="common">Mouse</name>
    <dbReference type="NCBI Taxonomy" id="10090"/>
    <lineage>
        <taxon>Eukaryota</taxon>
        <taxon>Metazoa</taxon>
        <taxon>Chordata</taxon>
        <taxon>Craniata</taxon>
        <taxon>Vertebrata</taxon>
        <taxon>Euteleostomi</taxon>
        <taxon>Mammalia</taxon>
        <taxon>Eutheria</taxon>
        <taxon>Euarchontoglires</taxon>
        <taxon>Glires</taxon>
        <taxon>Rodentia</taxon>
        <taxon>Myomorpha</taxon>
        <taxon>Muroidea</taxon>
        <taxon>Muridae</taxon>
        <taxon>Murinae</taxon>
        <taxon>Mus</taxon>
        <taxon>Mus</taxon>
    </lineage>
</organism>
<reference evidence="3" key="4">
    <citation type="submission" date="2025-09" db="UniProtKB">
        <authorList>
            <consortium name="Ensembl"/>
        </authorList>
    </citation>
    <scope>IDENTIFICATION</scope>
    <source>
        <strain evidence="3">C57BL/6J</strain>
    </source>
</reference>
<dbReference type="InterPro" id="IPR008015">
    <property type="entry name" value="PDED_dom"/>
</dbReference>
<sequence>MSAKDERARDILRGFKLNWMNLRDAETGKILWQGTEDLSVPGVEHEGTLQPLECTNYAHCQNRPWHQGAK</sequence>
<evidence type="ECO:0000313" key="3">
    <source>
        <dbReference type="Ensembl" id="ENSMUSP00000137956.2"/>
    </source>
</evidence>
<dbReference type="VEuPathDB" id="HostDB:ENSMUSG00000026239"/>
<reference evidence="3 5" key="2">
    <citation type="journal article" date="2011" name="PLoS Biol.">
        <title>Modernizing reference genome assemblies.</title>
        <authorList>
            <person name="Church D.M."/>
            <person name="Schneider V.A."/>
            <person name="Graves T."/>
            <person name="Auger K."/>
            <person name="Cunningham F."/>
            <person name="Bouk N."/>
            <person name="Chen H.C."/>
            <person name="Agarwala R."/>
            <person name="McLaren W.M."/>
            <person name="Ritchie G.R."/>
            <person name="Albracht D."/>
            <person name="Kremitzki M."/>
            <person name="Rock S."/>
            <person name="Kotkiewicz H."/>
            <person name="Kremitzki C."/>
            <person name="Wollam A."/>
            <person name="Trani L."/>
            <person name="Fulton L."/>
            <person name="Fulton R."/>
            <person name="Matthews L."/>
            <person name="Whitehead S."/>
            <person name="Chow W."/>
            <person name="Torrance J."/>
            <person name="Dunn M."/>
            <person name="Harden G."/>
            <person name="Threadgold G."/>
            <person name="Wood J."/>
            <person name="Collins J."/>
            <person name="Heath P."/>
            <person name="Griffiths G."/>
            <person name="Pelan S."/>
            <person name="Grafham D."/>
            <person name="Eichler E.E."/>
            <person name="Weinstock G."/>
            <person name="Mardis E.R."/>
            <person name="Wilson R.K."/>
            <person name="Howe K."/>
            <person name="Flicek P."/>
            <person name="Hubbard T."/>
        </authorList>
    </citation>
    <scope>NUCLEOTIDE SEQUENCE [LARGE SCALE GENOMIC DNA]</scope>
    <source>
        <strain evidence="3 5">C57BL/6J</strain>
    </source>
</reference>
<dbReference type="Ensembl" id="ENSMUST00000143674.8">
    <property type="protein sequence ID" value="ENSMUSP00000137956.2"/>
    <property type="gene ID" value="ENSMUSG00000026239.15"/>
</dbReference>
<dbReference type="PANTHER" id="PTHR12976:SF0">
    <property type="entry name" value="RETINAL ROD RHODOPSIN-SENSITIVE CGMP 3',5'-CYCLIC PHOSPHODIESTERASE SUBUNIT DELTA"/>
    <property type="match status" value="1"/>
</dbReference>
<evidence type="ECO:0000256" key="1">
    <source>
        <dbReference type="ARBA" id="ARBA00008102"/>
    </source>
</evidence>
<dbReference type="HOGENOM" id="CLU_2757130_0_0_1"/>
<dbReference type="SMR" id="M0QWR1"/>
<evidence type="ECO:0000313" key="4">
    <source>
        <dbReference type="MGI" id="MGI:1270843"/>
    </source>
</evidence>
<gene>
    <name evidence="3 4" type="primary">Pde6d</name>
</gene>
<dbReference type="MGI" id="MGI:1270843">
    <property type="gene designation" value="Pde6d"/>
</dbReference>
<keyword evidence="5" id="KW-1185">Reference proteome</keyword>
<accession>M0QWR1</accession>
<evidence type="ECO:0000259" key="2">
    <source>
        <dbReference type="Pfam" id="PF05351"/>
    </source>
</evidence>
<dbReference type="GeneTree" id="ENSGT00390000000263"/>
<dbReference type="InterPro" id="IPR037036">
    <property type="entry name" value="PDED_dom_sf"/>
</dbReference>
<dbReference type="Antibodypedia" id="34421">
    <property type="antibodies" value="149 antibodies from 26 providers"/>
</dbReference>
<dbReference type="PANTHER" id="PTHR12976">
    <property type="entry name" value="RETINAL ROD RHODOPSIN-SENSITIVE CGMP 3',5'-CYCLIC PHOSPHODIESTERASE DELTA-SUBUNIT"/>
    <property type="match status" value="1"/>
</dbReference>
<feature type="domain" description="GMP phosphodiesterase delta subunit" evidence="2">
    <location>
        <begin position="10"/>
        <end position="42"/>
    </location>
</feature>
<dbReference type="AGR" id="MGI:1270843"/>
<dbReference type="ProteomicsDB" id="374065"/>
<dbReference type="Bgee" id="ENSMUSG00000026239">
    <property type="expression patterns" value="Expressed in retinal neural layer and 282 other cell types or tissues"/>
</dbReference>
<dbReference type="SUPFAM" id="SSF81296">
    <property type="entry name" value="E set domains"/>
    <property type="match status" value="1"/>
</dbReference>
<dbReference type="InterPro" id="IPR014756">
    <property type="entry name" value="Ig_E-set"/>
</dbReference>
<reference evidence="3" key="3">
    <citation type="submission" date="2025-08" db="UniProtKB">
        <authorList>
            <consortium name="Ensembl"/>
        </authorList>
    </citation>
    <scope>IDENTIFICATION</scope>
    <source>
        <strain evidence="3">C57BL/6J</strain>
    </source>
</reference>
<evidence type="ECO:0000313" key="5">
    <source>
        <dbReference type="Proteomes" id="UP000000589"/>
    </source>
</evidence>
<dbReference type="Gene3D" id="2.70.50.40">
    <property type="entry name" value="GMP phosphodiesterase, delta subunit"/>
    <property type="match status" value="1"/>
</dbReference>
<protein>
    <submittedName>
        <fullName evidence="3">Phosphodiesterase 6D, cGMP-specific, rod, delta</fullName>
    </submittedName>
</protein>
<name>M0QWR1_MOUSE</name>
<dbReference type="AlphaFoldDB" id="M0QWR1"/>
<dbReference type="Proteomes" id="UP000000589">
    <property type="component" value="Chromosome 1"/>
</dbReference>
<reference evidence="3 5" key="1">
    <citation type="journal article" date="2009" name="PLoS Biol.">
        <title>Lineage-specific biology revealed by a finished genome assembly of the mouse.</title>
        <authorList>
            <consortium name="Mouse Genome Sequencing Consortium"/>
            <person name="Church D.M."/>
            <person name="Goodstadt L."/>
            <person name="Hillier L.W."/>
            <person name="Zody M.C."/>
            <person name="Goldstein S."/>
            <person name="She X."/>
            <person name="Bult C.J."/>
            <person name="Agarwala R."/>
            <person name="Cherry J.L."/>
            <person name="DiCuccio M."/>
            <person name="Hlavina W."/>
            <person name="Kapustin Y."/>
            <person name="Meric P."/>
            <person name="Maglott D."/>
            <person name="Birtle Z."/>
            <person name="Marques A.C."/>
            <person name="Graves T."/>
            <person name="Zhou S."/>
            <person name="Teague B."/>
            <person name="Potamousis K."/>
            <person name="Churas C."/>
            <person name="Place M."/>
            <person name="Herschleb J."/>
            <person name="Runnheim R."/>
            <person name="Forrest D."/>
            <person name="Amos-Landgraf J."/>
            <person name="Schwartz D.C."/>
            <person name="Cheng Z."/>
            <person name="Lindblad-Toh K."/>
            <person name="Eichler E.E."/>
            <person name="Ponting C.P."/>
        </authorList>
    </citation>
    <scope>NUCLEOTIDE SEQUENCE [LARGE SCALE GENOMIC DNA]</scope>
    <source>
        <strain evidence="3 5">C57BL/6J</strain>
    </source>
</reference>
<dbReference type="ExpressionAtlas" id="M0QWR1">
    <property type="expression patterns" value="baseline and differential"/>
</dbReference>
<proteinExistence type="inferred from homology"/>